<reference evidence="1 2" key="1">
    <citation type="submission" date="2018-06" db="EMBL/GenBank/DDBJ databases">
        <authorList>
            <consortium name="Pathogen Informatics"/>
            <person name="Doyle S."/>
        </authorList>
    </citation>
    <scope>NUCLEOTIDE SEQUENCE [LARGE SCALE GENOMIC DNA]</scope>
    <source>
        <strain evidence="1 2">NCTC10738</strain>
    </source>
</reference>
<gene>
    <name evidence="1" type="ORF">NCTC10738_03060</name>
</gene>
<name>A0A380BGT6_9GAMM</name>
<organism evidence="1 2">
    <name type="scientific">Shewanella algae</name>
    <dbReference type="NCBI Taxonomy" id="38313"/>
    <lineage>
        <taxon>Bacteria</taxon>
        <taxon>Pseudomonadati</taxon>
        <taxon>Pseudomonadota</taxon>
        <taxon>Gammaproteobacteria</taxon>
        <taxon>Alteromonadales</taxon>
        <taxon>Shewanellaceae</taxon>
        <taxon>Shewanella</taxon>
    </lineage>
</organism>
<dbReference type="Proteomes" id="UP000254069">
    <property type="component" value="Unassembled WGS sequence"/>
</dbReference>
<protein>
    <submittedName>
        <fullName evidence="1">Uncharacterized protein</fullName>
    </submittedName>
</protein>
<sequence length="92" mass="9848">MLNFKSAFVLLLFGMSTSAMAAESLSAPAQARPLPRVAVEAPAVQIDFKLLEQELSRNIAANSEELRTHALDEPTLLLAEDAAASPSKVQLN</sequence>
<evidence type="ECO:0000313" key="1">
    <source>
        <dbReference type="EMBL" id="SUJ00131.1"/>
    </source>
</evidence>
<dbReference type="EMBL" id="UGYO01000002">
    <property type="protein sequence ID" value="SUJ00131.1"/>
    <property type="molecule type" value="Genomic_DNA"/>
</dbReference>
<keyword evidence="2" id="KW-1185">Reference proteome</keyword>
<evidence type="ECO:0000313" key="2">
    <source>
        <dbReference type="Proteomes" id="UP000254069"/>
    </source>
</evidence>
<accession>A0A380BGT6</accession>
<dbReference type="RefSeq" id="WP_028781017.1">
    <property type="nucleotide sequence ID" value="NZ_AP024614.1"/>
</dbReference>
<dbReference type="AlphaFoldDB" id="A0A380BGT6"/>
<accession>A0A3G4UQA3</accession>
<proteinExistence type="predicted"/>